<evidence type="ECO:0000313" key="2">
    <source>
        <dbReference type="EMBL" id="KAK9908848.1"/>
    </source>
</evidence>
<feature type="transmembrane region" description="Helical" evidence="1">
    <location>
        <begin position="41"/>
        <end position="64"/>
    </location>
</feature>
<gene>
    <name evidence="2" type="ORF">WJX75_003710</name>
</gene>
<evidence type="ECO:0000256" key="1">
    <source>
        <dbReference type="SAM" id="Phobius"/>
    </source>
</evidence>
<keyword evidence="3" id="KW-1185">Reference proteome</keyword>
<dbReference type="EMBL" id="JALJOT010000007">
    <property type="protein sequence ID" value="KAK9908848.1"/>
    <property type="molecule type" value="Genomic_DNA"/>
</dbReference>
<accession>A0ABR2YPL4</accession>
<comment type="caution">
    <text evidence="2">The sequence shown here is derived from an EMBL/GenBank/DDBJ whole genome shotgun (WGS) entry which is preliminary data.</text>
</comment>
<protein>
    <recommendedName>
        <fullName evidence="4">Protein S-acyltransferase</fullName>
    </recommendedName>
</protein>
<evidence type="ECO:0000313" key="3">
    <source>
        <dbReference type="Proteomes" id="UP001491310"/>
    </source>
</evidence>
<keyword evidence="1" id="KW-0472">Membrane</keyword>
<keyword evidence="1" id="KW-0812">Transmembrane</keyword>
<organism evidence="2 3">
    <name type="scientific">Coccomyxa subellipsoidea</name>
    <dbReference type="NCBI Taxonomy" id="248742"/>
    <lineage>
        <taxon>Eukaryota</taxon>
        <taxon>Viridiplantae</taxon>
        <taxon>Chlorophyta</taxon>
        <taxon>core chlorophytes</taxon>
        <taxon>Trebouxiophyceae</taxon>
        <taxon>Trebouxiophyceae incertae sedis</taxon>
        <taxon>Coccomyxaceae</taxon>
        <taxon>Coccomyxa</taxon>
    </lineage>
</organism>
<evidence type="ECO:0008006" key="4">
    <source>
        <dbReference type="Google" id="ProtNLM"/>
    </source>
</evidence>
<name>A0ABR2YPL4_9CHLO</name>
<dbReference type="Proteomes" id="UP001491310">
    <property type="component" value="Unassembled WGS sequence"/>
</dbReference>
<reference evidence="2 3" key="1">
    <citation type="journal article" date="2024" name="Nat. Commun.">
        <title>Phylogenomics reveals the evolutionary origins of lichenization in chlorophyte algae.</title>
        <authorList>
            <person name="Puginier C."/>
            <person name="Libourel C."/>
            <person name="Otte J."/>
            <person name="Skaloud P."/>
            <person name="Haon M."/>
            <person name="Grisel S."/>
            <person name="Petersen M."/>
            <person name="Berrin J.G."/>
            <person name="Delaux P.M."/>
            <person name="Dal Grande F."/>
            <person name="Keller J."/>
        </authorList>
    </citation>
    <scope>NUCLEOTIDE SEQUENCE [LARGE SCALE GENOMIC DNA]</scope>
    <source>
        <strain evidence="2 3">SAG 216-7</strain>
    </source>
</reference>
<proteinExistence type="predicted"/>
<sequence length="88" mass="10399">MHGVLEERGAWTIVVRERTSGRVYLLGSHPRTLMRWMLHQYPVPVAELIFLGVAFLLVVGFFAYHMWLISRATTTYETFKWRESKKKT</sequence>
<keyword evidence="1" id="KW-1133">Transmembrane helix</keyword>